<dbReference type="Proteomes" id="UP000729357">
    <property type="component" value="Unassembled WGS sequence"/>
</dbReference>
<feature type="non-terminal residue" evidence="5">
    <location>
        <position position="1"/>
    </location>
</feature>
<name>A0A9P8FBQ9_AURME</name>
<evidence type="ECO:0008006" key="7">
    <source>
        <dbReference type="Google" id="ProtNLM"/>
    </source>
</evidence>
<comment type="caution">
    <text evidence="5">The sequence shown here is derived from an EMBL/GenBank/DDBJ whole genome shotgun (WGS) entry which is preliminary data.</text>
</comment>
<proteinExistence type="predicted"/>
<dbReference type="SMART" id="SM00906">
    <property type="entry name" value="Fungal_trans"/>
    <property type="match status" value="1"/>
</dbReference>
<evidence type="ECO:0000259" key="3">
    <source>
        <dbReference type="SMART" id="SM00906"/>
    </source>
</evidence>
<evidence type="ECO:0000313" key="6">
    <source>
        <dbReference type="Proteomes" id="UP000729357"/>
    </source>
</evidence>
<feature type="compositionally biased region" description="Polar residues" evidence="2">
    <location>
        <begin position="545"/>
        <end position="555"/>
    </location>
</feature>
<dbReference type="GO" id="GO:0006351">
    <property type="term" value="P:DNA-templated transcription"/>
    <property type="evidence" value="ECO:0007669"/>
    <property type="project" value="InterPro"/>
</dbReference>
<feature type="compositionally biased region" description="Low complexity" evidence="2">
    <location>
        <begin position="609"/>
        <end position="623"/>
    </location>
</feature>
<dbReference type="GO" id="GO:0008270">
    <property type="term" value="F:zinc ion binding"/>
    <property type="evidence" value="ECO:0007669"/>
    <property type="project" value="InterPro"/>
</dbReference>
<keyword evidence="1" id="KW-0539">Nucleus</keyword>
<protein>
    <recommendedName>
        <fullName evidence="7">Transcription factor domain-containing protein</fullName>
    </recommendedName>
</protein>
<feature type="compositionally biased region" description="Acidic residues" evidence="2">
    <location>
        <begin position="490"/>
        <end position="499"/>
    </location>
</feature>
<dbReference type="InterPro" id="IPR007219">
    <property type="entry name" value="XnlR_reg_dom"/>
</dbReference>
<dbReference type="AlphaFoldDB" id="A0A9P8FBQ9"/>
<evidence type="ECO:0000259" key="4">
    <source>
        <dbReference type="SMART" id="SM01312"/>
    </source>
</evidence>
<feature type="compositionally biased region" description="Polar residues" evidence="2">
    <location>
        <begin position="578"/>
        <end position="590"/>
    </location>
</feature>
<keyword evidence="6" id="KW-1185">Reference proteome</keyword>
<dbReference type="Pfam" id="PF14474">
    <property type="entry name" value="RTC4"/>
    <property type="match status" value="1"/>
</dbReference>
<dbReference type="CDD" id="cd12148">
    <property type="entry name" value="fungal_TF_MHR"/>
    <property type="match status" value="1"/>
</dbReference>
<organism evidence="5 6">
    <name type="scientific">Aureobasidium melanogenum</name>
    <name type="common">Aureobasidium pullulans var. melanogenum</name>
    <dbReference type="NCBI Taxonomy" id="46634"/>
    <lineage>
        <taxon>Eukaryota</taxon>
        <taxon>Fungi</taxon>
        <taxon>Dikarya</taxon>
        <taxon>Ascomycota</taxon>
        <taxon>Pezizomycotina</taxon>
        <taxon>Dothideomycetes</taxon>
        <taxon>Dothideomycetidae</taxon>
        <taxon>Dothideales</taxon>
        <taxon>Saccotheciaceae</taxon>
        <taxon>Aureobasidium</taxon>
    </lineage>
</organism>
<dbReference type="EMBL" id="JAHFXS010003117">
    <property type="protein sequence ID" value="KAG9969502.1"/>
    <property type="molecule type" value="Genomic_DNA"/>
</dbReference>
<evidence type="ECO:0000256" key="1">
    <source>
        <dbReference type="ARBA" id="ARBA00023242"/>
    </source>
</evidence>
<reference evidence="5" key="2">
    <citation type="submission" date="2021-08" db="EMBL/GenBank/DDBJ databases">
        <authorList>
            <person name="Gostincar C."/>
            <person name="Sun X."/>
            <person name="Song Z."/>
            <person name="Gunde-Cimerman N."/>
        </authorList>
    </citation>
    <scope>NUCLEOTIDE SEQUENCE</scope>
    <source>
        <strain evidence="5">EXF-9298</strain>
    </source>
</reference>
<feature type="domain" description="Xylanolytic transcriptional activator regulatory" evidence="3">
    <location>
        <begin position="78"/>
        <end position="150"/>
    </location>
</feature>
<feature type="domain" description="Restriction of telomere capping protein 4 C-terminal" evidence="4">
    <location>
        <begin position="749"/>
        <end position="875"/>
    </location>
</feature>
<feature type="compositionally biased region" description="Basic and acidic residues" evidence="2">
    <location>
        <begin position="474"/>
        <end position="489"/>
    </location>
</feature>
<reference evidence="5" key="1">
    <citation type="journal article" date="2021" name="J Fungi (Basel)">
        <title>Virulence traits and population genomics of the black yeast Aureobasidium melanogenum.</title>
        <authorList>
            <person name="Cernosa A."/>
            <person name="Sun X."/>
            <person name="Gostincar C."/>
            <person name="Fang C."/>
            <person name="Gunde-Cimerman N."/>
            <person name="Song Z."/>
        </authorList>
    </citation>
    <scope>NUCLEOTIDE SEQUENCE</scope>
    <source>
        <strain evidence="5">EXF-9298</strain>
    </source>
</reference>
<evidence type="ECO:0000256" key="2">
    <source>
        <dbReference type="SAM" id="MobiDB-lite"/>
    </source>
</evidence>
<sequence length="912" mass="102268">MDRHRCGDRQFHSGLLAGMYLLALRWWHRDPVLSQHPKPSVYRLEELAARSLSMAMQHPKLSALQAGLLLLQRRQSTDWGLTVQLVALAQDLGLHIDCTNWDIPIWERRLRKRLAWALYMQDKWTALVHGRPSHIQAADWAVSTLTLDDFNEEFENADQQVVADEESEEEEKSRVIFIQMIELTSIMAEVIDVFYTQRANAEFEKGGRNATRLILERAKPVQLKLKEWFSKLPAVARMDAYTPGKLSSNGYLHLAYFATEISIHRRIVQSLQPSSTDPYVLYICRSAAKTRLISAMDFVNRLKPEHLDSFWYFASATNFALINTFGNLLRATAPGEEEAGFYSCRLKEYRWALGASCRRAEWLEGAVRMLDATDNLVDGLGHRQQNVQHTINEEMEGDGEGDLRKVPVSDDLDGLARNGTEWLGVPQRVMSRYTEKLRRSAIVVGQRCARWRIMVGLNKNAPPLLRTVGGKPHATAEDHEQKDEQRAPDSSDDDNDSDNDTSGLGKLPSRKPTRLRVPGTNRNTNKPVIPAKREAESGDELDNLIFSQPSSSQSKRPLKTFGKKSFTARNKVARQQEKTASSFQPSTVQPQPEPPKKKAGFRTLPAPEPSSSQAEAPSVASAPTFRHHANAAADSTDISGQSQPIALESSQLSPPPSSPISSICDFDLEQTDKSPRCPICGEKIEQEFWDKFQDEICHRRMNLRLQERFCQAHKARTADDVWQDRGYPSINWSALQSRLRAHHAHIHAILDGNYESPYYKQHAKLVSQSKGRSAGSAAASGRFTGLRAGYYGTKGEKIMAENIVQTFSDELRALSKTEPLMASSGASGGVSGYVHAILVPEMALGLIMEDMNCDREKARVVLADSADIGEMFNAEEDEKVQHVEIDLLDTSGTNDDDEVATTQKPRKGFRLV</sequence>
<accession>A0A9P8FBQ9</accession>
<gene>
    <name evidence="5" type="ORF">KCU98_g15067</name>
</gene>
<dbReference type="GO" id="GO:0005634">
    <property type="term" value="C:nucleus"/>
    <property type="evidence" value="ECO:0007669"/>
    <property type="project" value="TreeGrafter"/>
</dbReference>
<dbReference type="InterPro" id="IPR050797">
    <property type="entry name" value="Carb_Metab_Trans_Reg"/>
</dbReference>
<dbReference type="GO" id="GO:0001080">
    <property type="term" value="P:nitrogen catabolite activation of transcription from RNA polymerase II promoter"/>
    <property type="evidence" value="ECO:0007669"/>
    <property type="project" value="TreeGrafter"/>
</dbReference>
<dbReference type="GO" id="GO:0003677">
    <property type="term" value="F:DNA binding"/>
    <property type="evidence" value="ECO:0007669"/>
    <property type="project" value="InterPro"/>
</dbReference>
<dbReference type="Pfam" id="PF04082">
    <property type="entry name" value="Fungal_trans"/>
    <property type="match status" value="1"/>
</dbReference>
<dbReference type="PANTHER" id="PTHR31668">
    <property type="entry name" value="GLUCOSE TRANSPORT TRANSCRIPTION REGULATOR RGT1-RELATED-RELATED"/>
    <property type="match status" value="1"/>
</dbReference>
<dbReference type="SMART" id="SM01312">
    <property type="entry name" value="RTC4"/>
    <property type="match status" value="1"/>
</dbReference>
<feature type="region of interest" description="Disordered" evidence="2">
    <location>
        <begin position="461"/>
        <end position="664"/>
    </location>
</feature>
<evidence type="ECO:0000313" key="5">
    <source>
        <dbReference type="EMBL" id="KAG9969502.1"/>
    </source>
</evidence>
<dbReference type="InterPro" id="IPR028094">
    <property type="entry name" value="RTC4_C"/>
</dbReference>
<dbReference type="PANTHER" id="PTHR31668:SF4">
    <property type="entry name" value="TRANSCRIPTIONAL ACTIVATOR PROTEIN DAL81"/>
    <property type="match status" value="1"/>
</dbReference>